<sequence>MKRTAMKAILAVLAGVFGVGTAAAETGGSGGFSSAIREFLIGIVQKLPPELQQQISELLLNSGLL</sequence>
<dbReference type="AlphaFoldDB" id="A0A498KRH0"/>
<dbReference type="RefSeq" id="WP_129070504.1">
    <property type="nucleotide sequence ID" value="NZ_RDFA01000008.1"/>
</dbReference>
<protein>
    <submittedName>
        <fullName evidence="1">Uncharacterized protein</fullName>
    </submittedName>
</protein>
<evidence type="ECO:0000313" key="2">
    <source>
        <dbReference type="Proteomes" id="UP000289691"/>
    </source>
</evidence>
<dbReference type="EMBL" id="RDFA01000008">
    <property type="protein sequence ID" value="RXK46707.1"/>
    <property type="molecule type" value="Genomic_DNA"/>
</dbReference>
<evidence type="ECO:0000313" key="1">
    <source>
        <dbReference type="EMBL" id="RXK46707.1"/>
    </source>
</evidence>
<gene>
    <name evidence="1" type="ORF">EAF64_18720</name>
</gene>
<accession>A0A498KRH0</accession>
<proteinExistence type="predicted"/>
<reference evidence="1 2" key="1">
    <citation type="submission" date="2019-01" db="EMBL/GenBank/DDBJ databases">
        <title>Halorientalis sp. F13-25 a new haloarchaeum isolated from hypersaline water.</title>
        <authorList>
            <person name="Ana D.-V."/>
            <person name="Cristina S.-P."/>
            <person name="Antonio V."/>
        </authorList>
    </citation>
    <scope>NUCLEOTIDE SEQUENCE [LARGE SCALE GENOMIC DNA]</scope>
    <source>
        <strain evidence="1 2">F13-25</strain>
    </source>
</reference>
<keyword evidence="2" id="KW-1185">Reference proteome</keyword>
<name>A0A498KRH0_9EURY</name>
<organism evidence="1 2">
    <name type="scientific">Halorientalis pallida</name>
    <dbReference type="NCBI Taxonomy" id="2479928"/>
    <lineage>
        <taxon>Archaea</taxon>
        <taxon>Methanobacteriati</taxon>
        <taxon>Methanobacteriota</taxon>
        <taxon>Stenosarchaea group</taxon>
        <taxon>Halobacteria</taxon>
        <taxon>Halobacteriales</taxon>
        <taxon>Haloarculaceae</taxon>
        <taxon>Halorientalis</taxon>
    </lineage>
</organism>
<comment type="caution">
    <text evidence="1">The sequence shown here is derived from an EMBL/GenBank/DDBJ whole genome shotgun (WGS) entry which is preliminary data.</text>
</comment>
<dbReference type="Proteomes" id="UP000289691">
    <property type="component" value="Unassembled WGS sequence"/>
</dbReference>